<feature type="region of interest" description="Disordered" evidence="1">
    <location>
        <begin position="35"/>
        <end position="62"/>
    </location>
</feature>
<organism evidence="3 4">
    <name type="scientific">Legionella waltersii</name>
    <dbReference type="NCBI Taxonomy" id="66969"/>
    <lineage>
        <taxon>Bacteria</taxon>
        <taxon>Pseudomonadati</taxon>
        <taxon>Pseudomonadota</taxon>
        <taxon>Gammaproteobacteria</taxon>
        <taxon>Legionellales</taxon>
        <taxon>Legionellaceae</taxon>
        <taxon>Legionella</taxon>
    </lineage>
</organism>
<dbReference type="STRING" id="66969.Lwal_1792"/>
<accession>A0A0W1AAH2</accession>
<sequence length="62" mass="6693">MLCKFFKQTTRLTFETAAIAGIAYGASTLFGSIPPRGLSDEKQPVNKDGHPKTPKAPSIIPF</sequence>
<evidence type="ECO:0000313" key="3">
    <source>
        <dbReference type="EMBL" id="KTD78357.1"/>
    </source>
</evidence>
<keyword evidence="4" id="KW-1185">Reference proteome</keyword>
<dbReference type="AlphaFoldDB" id="A0A0W1AAH2"/>
<dbReference type="RefSeq" id="WP_058480449.1">
    <property type="nucleotide sequence ID" value="NZ_CAAAIQ010000004.1"/>
</dbReference>
<reference evidence="3 4" key="1">
    <citation type="submission" date="2015-11" db="EMBL/GenBank/DDBJ databases">
        <title>Genomic analysis of 38 Legionella species identifies large and diverse effector repertoires.</title>
        <authorList>
            <person name="Burstein D."/>
            <person name="Amaro F."/>
            <person name="Zusman T."/>
            <person name="Lifshitz Z."/>
            <person name="Cohen O."/>
            <person name="Gilbert J.A."/>
            <person name="Pupko T."/>
            <person name="Shuman H.A."/>
            <person name="Segal G."/>
        </authorList>
    </citation>
    <scope>NUCLEOTIDE SEQUENCE [LARGE SCALE GENOMIC DNA]</scope>
    <source>
        <strain evidence="3 4">ATCC 51914</strain>
    </source>
</reference>
<dbReference type="Proteomes" id="UP000054729">
    <property type="component" value="Unassembled WGS sequence"/>
</dbReference>
<proteinExistence type="predicted"/>
<feature type="transmembrane region" description="Helical" evidence="2">
    <location>
        <begin position="12"/>
        <end position="33"/>
    </location>
</feature>
<evidence type="ECO:0000256" key="1">
    <source>
        <dbReference type="SAM" id="MobiDB-lite"/>
    </source>
</evidence>
<gene>
    <name evidence="3" type="ORF">Lwal_1792</name>
</gene>
<dbReference type="PATRIC" id="fig|66969.6.peg.1951"/>
<feature type="compositionally biased region" description="Basic and acidic residues" evidence="1">
    <location>
        <begin position="38"/>
        <end position="51"/>
    </location>
</feature>
<keyword evidence="2" id="KW-1133">Transmembrane helix</keyword>
<protein>
    <submittedName>
        <fullName evidence="3">Uncharacterized protein</fullName>
    </submittedName>
</protein>
<comment type="caution">
    <text evidence="3">The sequence shown here is derived from an EMBL/GenBank/DDBJ whole genome shotgun (WGS) entry which is preliminary data.</text>
</comment>
<keyword evidence="2" id="KW-0472">Membrane</keyword>
<name>A0A0W1AAH2_9GAMM</name>
<evidence type="ECO:0000313" key="4">
    <source>
        <dbReference type="Proteomes" id="UP000054729"/>
    </source>
</evidence>
<dbReference type="EMBL" id="LNZB01000041">
    <property type="protein sequence ID" value="KTD78357.1"/>
    <property type="molecule type" value="Genomic_DNA"/>
</dbReference>
<evidence type="ECO:0000256" key="2">
    <source>
        <dbReference type="SAM" id="Phobius"/>
    </source>
</evidence>
<keyword evidence="2" id="KW-0812">Transmembrane</keyword>